<evidence type="ECO:0000313" key="1">
    <source>
        <dbReference type="EMBL" id="CAD6333116.1"/>
    </source>
</evidence>
<evidence type="ECO:0000313" key="2">
    <source>
        <dbReference type="Proteomes" id="UP000604825"/>
    </source>
</evidence>
<keyword evidence="2" id="KW-1185">Reference proteome</keyword>
<name>A0A811RWW4_9POAL</name>
<organism evidence="1 2">
    <name type="scientific">Miscanthus lutarioriparius</name>
    <dbReference type="NCBI Taxonomy" id="422564"/>
    <lineage>
        <taxon>Eukaryota</taxon>
        <taxon>Viridiplantae</taxon>
        <taxon>Streptophyta</taxon>
        <taxon>Embryophyta</taxon>
        <taxon>Tracheophyta</taxon>
        <taxon>Spermatophyta</taxon>
        <taxon>Magnoliopsida</taxon>
        <taxon>Liliopsida</taxon>
        <taxon>Poales</taxon>
        <taxon>Poaceae</taxon>
        <taxon>PACMAD clade</taxon>
        <taxon>Panicoideae</taxon>
        <taxon>Andropogonodae</taxon>
        <taxon>Andropogoneae</taxon>
        <taxon>Saccharinae</taxon>
        <taxon>Miscanthus</taxon>
    </lineage>
</organism>
<proteinExistence type="predicted"/>
<dbReference type="EMBL" id="CAJGYO010000017">
    <property type="protein sequence ID" value="CAD6333116.1"/>
    <property type="molecule type" value="Genomic_DNA"/>
</dbReference>
<reference evidence="1" key="1">
    <citation type="submission" date="2020-10" db="EMBL/GenBank/DDBJ databases">
        <authorList>
            <person name="Han B."/>
            <person name="Lu T."/>
            <person name="Zhao Q."/>
            <person name="Huang X."/>
            <person name="Zhao Y."/>
        </authorList>
    </citation>
    <scope>NUCLEOTIDE SEQUENCE</scope>
</reference>
<dbReference type="Proteomes" id="UP000604825">
    <property type="component" value="Unassembled WGS sequence"/>
</dbReference>
<comment type="caution">
    <text evidence="1">The sequence shown here is derived from an EMBL/GenBank/DDBJ whole genome shotgun (WGS) entry which is preliminary data.</text>
</comment>
<sequence>MGAPLRRRWRARGGGAPCVESLYRNPRGLPFCRLQGATMLAARFVKGAEMAAGDADCRSVDRARASLGASRQRVLIQDRRSLGRVPSRRFFNDGIVPASVLGNYCSSIKLLCDGVPPDLGGGGCS</sequence>
<accession>A0A811RWW4</accession>
<gene>
    <name evidence="1" type="ORF">NCGR_LOCUS57214</name>
</gene>
<dbReference type="AlphaFoldDB" id="A0A811RWW4"/>
<protein>
    <submittedName>
        <fullName evidence="1">Uncharacterized protein</fullName>
    </submittedName>
</protein>